<dbReference type="CDD" id="cd00077">
    <property type="entry name" value="HDc"/>
    <property type="match status" value="1"/>
</dbReference>
<dbReference type="GeneID" id="25400692"/>
<evidence type="ECO:0000256" key="4">
    <source>
        <dbReference type="ARBA" id="ARBA00011738"/>
    </source>
</evidence>
<dbReference type="GO" id="GO:0046872">
    <property type="term" value="F:metal ion binding"/>
    <property type="evidence" value="ECO:0007669"/>
    <property type="project" value="UniProtKB-KW"/>
</dbReference>
<dbReference type="GO" id="GO:0002953">
    <property type="term" value="F:5'-deoxynucleotidase activity"/>
    <property type="evidence" value="ECO:0007669"/>
    <property type="project" value="UniProtKB-EC"/>
</dbReference>
<dbReference type="STRING" id="1550241.MA03_00635"/>
<dbReference type="Proteomes" id="UP000067434">
    <property type="component" value="Chromosome"/>
</dbReference>
<dbReference type="PANTHER" id="PTHR11845">
    <property type="entry name" value="5'-DEOXYNUCLEOTIDASE HDDC2"/>
    <property type="match status" value="1"/>
</dbReference>
<comment type="catalytic activity">
    <reaction evidence="1">
        <text>a 2'-deoxyribonucleoside 5'-phosphate + H2O = a 2'-deoxyribonucleoside + phosphate</text>
        <dbReference type="Rhea" id="RHEA:36167"/>
        <dbReference type="ChEBI" id="CHEBI:15377"/>
        <dbReference type="ChEBI" id="CHEBI:18274"/>
        <dbReference type="ChEBI" id="CHEBI:43474"/>
        <dbReference type="ChEBI" id="CHEBI:65317"/>
        <dbReference type="EC" id="3.1.3.89"/>
    </reaction>
</comment>
<comment type="cofactor">
    <cofactor evidence="3">
        <name>Co(2+)</name>
        <dbReference type="ChEBI" id="CHEBI:48828"/>
    </cofactor>
</comment>
<dbReference type="PANTHER" id="PTHR11845:SF13">
    <property type="entry name" value="5'-DEOXYNUCLEOTIDASE HDDC2"/>
    <property type="match status" value="1"/>
</dbReference>
<evidence type="ECO:0000256" key="3">
    <source>
        <dbReference type="ARBA" id="ARBA00001941"/>
    </source>
</evidence>
<dbReference type="OrthoDB" id="46088at2157"/>
<dbReference type="AlphaFoldDB" id="A0A0F7FIZ7"/>
<feature type="domain" description="HD/PDEase" evidence="8">
    <location>
        <begin position="27"/>
        <end position="143"/>
    </location>
</feature>
<evidence type="ECO:0000256" key="5">
    <source>
        <dbReference type="ARBA" id="ARBA00012964"/>
    </source>
</evidence>
<comment type="subunit">
    <text evidence="4">Homodimer.</text>
</comment>
<gene>
    <name evidence="9" type="ORF">MA03_00635</name>
</gene>
<dbReference type="EC" id="3.1.3.89" evidence="5"/>
<dbReference type="EMBL" id="CP009961">
    <property type="protein sequence ID" value="AKG39267.1"/>
    <property type="molecule type" value="Genomic_DNA"/>
</dbReference>
<evidence type="ECO:0000256" key="6">
    <source>
        <dbReference type="ARBA" id="ARBA00022723"/>
    </source>
</evidence>
<dbReference type="PATRIC" id="fig|1550241.5.peg.129"/>
<name>A0A0F7FIZ7_9CREN</name>
<evidence type="ECO:0000256" key="2">
    <source>
        <dbReference type="ARBA" id="ARBA00001936"/>
    </source>
</evidence>
<accession>A0A0F7FIZ7</accession>
<keyword evidence="6" id="KW-0479">Metal-binding</keyword>
<evidence type="ECO:0000256" key="1">
    <source>
        <dbReference type="ARBA" id="ARBA00001638"/>
    </source>
</evidence>
<dbReference type="InterPro" id="IPR003607">
    <property type="entry name" value="HD/PDEase_dom"/>
</dbReference>
<keyword evidence="10" id="KW-1185">Reference proteome</keyword>
<dbReference type="SUPFAM" id="SSF109604">
    <property type="entry name" value="HD-domain/PDEase-like"/>
    <property type="match status" value="1"/>
</dbReference>
<keyword evidence="7" id="KW-0378">Hydrolase</keyword>
<evidence type="ECO:0000259" key="8">
    <source>
        <dbReference type="SMART" id="SM00471"/>
    </source>
</evidence>
<evidence type="ECO:0000313" key="9">
    <source>
        <dbReference type="EMBL" id="AKG39267.1"/>
    </source>
</evidence>
<dbReference type="KEGG" id="thf:MA03_00635"/>
<dbReference type="HOGENOM" id="CLU_039453_4_2_2"/>
<comment type="cofactor">
    <cofactor evidence="2">
        <name>Mn(2+)</name>
        <dbReference type="ChEBI" id="CHEBI:29035"/>
    </cofactor>
</comment>
<organism evidence="9 10">
    <name type="scientific">Infirmifilum uzonense</name>
    <dbReference type="NCBI Taxonomy" id="1550241"/>
    <lineage>
        <taxon>Archaea</taxon>
        <taxon>Thermoproteota</taxon>
        <taxon>Thermoprotei</taxon>
        <taxon>Thermofilales</taxon>
        <taxon>Thermofilaceae</taxon>
        <taxon>Infirmifilum</taxon>
    </lineage>
</organism>
<evidence type="ECO:0000313" key="10">
    <source>
        <dbReference type="Proteomes" id="UP000067434"/>
    </source>
</evidence>
<proteinExistence type="predicted"/>
<dbReference type="Pfam" id="PF13023">
    <property type="entry name" value="HD_3"/>
    <property type="match status" value="1"/>
</dbReference>
<reference evidence="9 10" key="1">
    <citation type="journal article" date="2015" name="Stand. Genomic Sci.">
        <title>Complete genome sequence of and proposal of Thermofilum uzonense sp. nov. a novel hyperthermophilic crenarchaeon and emended description of the genus Thermofilum.</title>
        <authorList>
            <person name="Toshchakov S.V."/>
            <person name="Korzhenkov A.A."/>
            <person name="Samarov N.I."/>
            <person name="Mazunin I.O."/>
            <person name="Mozhey O.I."/>
            <person name="Shmyr I.S."/>
            <person name="Derbikova K.S."/>
            <person name="Taranov E.A."/>
            <person name="Dominova I.N."/>
            <person name="Bonch-Osmolovskaya E.A."/>
            <person name="Patrushev M.V."/>
            <person name="Podosokorskaya O.A."/>
            <person name="Kublanov I.V."/>
        </authorList>
    </citation>
    <scope>NUCLEOTIDE SEQUENCE [LARGE SCALE GENOMIC DNA]</scope>
    <source>
        <strain evidence="9 10">1807-2</strain>
    </source>
</reference>
<dbReference type="InterPro" id="IPR039356">
    <property type="entry name" value="YfbR/HDDC2"/>
</dbReference>
<evidence type="ECO:0000256" key="7">
    <source>
        <dbReference type="ARBA" id="ARBA00022801"/>
    </source>
</evidence>
<protein>
    <recommendedName>
        <fullName evidence="5">5'-deoxynucleotidase</fullName>
        <ecNumber evidence="5">3.1.3.89</ecNumber>
    </recommendedName>
</protein>
<dbReference type="InterPro" id="IPR006674">
    <property type="entry name" value="HD_domain"/>
</dbReference>
<sequence length="184" mass="20745">MSLWDTLEAAKWLTRTGWMMRGIPGSDAETVSQHSWEAAVIAFLIASRTKSRGVEVNPYRAATIALFHDLLEGIIGDIPRYVGSLLGEVKNDLERKALRELQVDLEVKEIIEEWLSKRSIESRIAHVADAVATYLQALRYMRNSYPRVEEIAQSMRSKAIEEAKGSVFEDITMGLILEIEKAVP</sequence>
<dbReference type="Gene3D" id="1.10.3210.10">
    <property type="entry name" value="Hypothetical protein af1432"/>
    <property type="match status" value="1"/>
</dbReference>
<dbReference type="SMART" id="SM00471">
    <property type="entry name" value="HDc"/>
    <property type="match status" value="1"/>
</dbReference>
<dbReference type="RefSeq" id="WP_191118606.1">
    <property type="nucleotide sequence ID" value="NZ_CP009961.1"/>
</dbReference>